<dbReference type="GeneTree" id="ENSGT00940000159321"/>
<comment type="subcellular location">
    <subcellularLocation>
        <location evidence="1">Membrane</location>
        <topology evidence="1">Multi-pass membrane protein</topology>
    </subcellularLocation>
</comment>
<evidence type="ECO:0000256" key="6">
    <source>
        <dbReference type="SAM" id="Phobius"/>
    </source>
</evidence>
<dbReference type="OMA" id="FLNQATH"/>
<dbReference type="Pfam" id="PF05653">
    <property type="entry name" value="Mg_trans_NIPA"/>
    <property type="match status" value="1"/>
</dbReference>
<dbReference type="SUPFAM" id="SSF103481">
    <property type="entry name" value="Multidrug resistance efflux transporter EmrE"/>
    <property type="match status" value="1"/>
</dbReference>
<dbReference type="Proteomes" id="UP000314986">
    <property type="component" value="Unassembled WGS sequence"/>
</dbReference>
<dbReference type="PANTHER" id="PTHR12570">
    <property type="match status" value="1"/>
</dbReference>
<feature type="transmembrane region" description="Helical" evidence="6">
    <location>
        <begin position="141"/>
        <end position="160"/>
    </location>
</feature>
<proteinExistence type="inferred from homology"/>
<dbReference type="AlphaFoldDB" id="A0A4W3GP15"/>
<evidence type="ECO:0000256" key="1">
    <source>
        <dbReference type="ARBA" id="ARBA00004141"/>
    </source>
</evidence>
<dbReference type="InterPro" id="IPR008521">
    <property type="entry name" value="Mg_trans_NIPA"/>
</dbReference>
<name>A0A4W3GP15_CALMI</name>
<comment type="similarity">
    <text evidence="2">Belongs to the NIPA family.</text>
</comment>
<evidence type="ECO:0000256" key="2">
    <source>
        <dbReference type="ARBA" id="ARBA00007230"/>
    </source>
</evidence>
<keyword evidence="3 6" id="KW-0812">Transmembrane</keyword>
<reference evidence="7" key="5">
    <citation type="submission" date="2025-09" db="UniProtKB">
        <authorList>
            <consortium name="Ensembl"/>
        </authorList>
    </citation>
    <scope>IDENTIFICATION</scope>
</reference>
<evidence type="ECO:0000313" key="8">
    <source>
        <dbReference type="Proteomes" id="UP000314986"/>
    </source>
</evidence>
<protein>
    <submittedName>
        <fullName evidence="7">NIPA like domain containing 2</fullName>
    </submittedName>
</protein>
<reference evidence="8" key="1">
    <citation type="journal article" date="2006" name="Science">
        <title>Ancient noncoding elements conserved in the human genome.</title>
        <authorList>
            <person name="Venkatesh B."/>
            <person name="Kirkness E.F."/>
            <person name="Loh Y.H."/>
            <person name="Halpern A.L."/>
            <person name="Lee A.P."/>
            <person name="Johnson J."/>
            <person name="Dandona N."/>
            <person name="Viswanathan L.D."/>
            <person name="Tay A."/>
            <person name="Venter J.C."/>
            <person name="Strausberg R.L."/>
            <person name="Brenner S."/>
        </authorList>
    </citation>
    <scope>NUCLEOTIDE SEQUENCE [LARGE SCALE GENOMIC DNA]</scope>
</reference>
<organism evidence="7 8">
    <name type="scientific">Callorhinchus milii</name>
    <name type="common">Ghost shark</name>
    <dbReference type="NCBI Taxonomy" id="7868"/>
    <lineage>
        <taxon>Eukaryota</taxon>
        <taxon>Metazoa</taxon>
        <taxon>Chordata</taxon>
        <taxon>Craniata</taxon>
        <taxon>Vertebrata</taxon>
        <taxon>Chondrichthyes</taxon>
        <taxon>Holocephali</taxon>
        <taxon>Chimaeriformes</taxon>
        <taxon>Callorhinchidae</taxon>
        <taxon>Callorhinchus</taxon>
    </lineage>
</organism>
<feature type="transmembrane region" description="Helical" evidence="6">
    <location>
        <begin position="50"/>
        <end position="69"/>
    </location>
</feature>
<reference evidence="7" key="4">
    <citation type="submission" date="2025-08" db="UniProtKB">
        <authorList>
            <consortium name="Ensembl"/>
        </authorList>
    </citation>
    <scope>IDENTIFICATION</scope>
</reference>
<feature type="transmembrane region" description="Helical" evidence="6">
    <location>
        <begin position="212"/>
        <end position="230"/>
    </location>
</feature>
<reference evidence="8" key="2">
    <citation type="journal article" date="2007" name="PLoS Biol.">
        <title>Survey sequencing and comparative analysis of the elephant shark (Callorhinchus milii) genome.</title>
        <authorList>
            <person name="Venkatesh B."/>
            <person name="Kirkness E.F."/>
            <person name="Loh Y.H."/>
            <person name="Halpern A.L."/>
            <person name="Lee A.P."/>
            <person name="Johnson J."/>
            <person name="Dandona N."/>
            <person name="Viswanathan L.D."/>
            <person name="Tay A."/>
            <person name="Venter J.C."/>
            <person name="Strausberg R.L."/>
            <person name="Brenner S."/>
        </authorList>
    </citation>
    <scope>NUCLEOTIDE SEQUENCE [LARGE SCALE GENOMIC DNA]</scope>
</reference>
<dbReference type="InterPro" id="IPR037185">
    <property type="entry name" value="EmrE-like"/>
</dbReference>
<feature type="transmembrane region" description="Helical" evidence="6">
    <location>
        <begin position="23"/>
        <end position="44"/>
    </location>
</feature>
<keyword evidence="4 6" id="KW-1133">Transmembrane helix</keyword>
<reference evidence="8" key="3">
    <citation type="journal article" date="2014" name="Nature">
        <title>Elephant shark genome provides unique insights into gnathostome evolution.</title>
        <authorList>
            <consortium name="International Elephant Shark Genome Sequencing Consortium"/>
            <person name="Venkatesh B."/>
            <person name="Lee A.P."/>
            <person name="Ravi V."/>
            <person name="Maurya A.K."/>
            <person name="Lian M.M."/>
            <person name="Swann J.B."/>
            <person name="Ohta Y."/>
            <person name="Flajnik M.F."/>
            <person name="Sutoh Y."/>
            <person name="Kasahara M."/>
            <person name="Hoon S."/>
            <person name="Gangu V."/>
            <person name="Roy S.W."/>
            <person name="Irimia M."/>
            <person name="Korzh V."/>
            <person name="Kondrychyn I."/>
            <person name="Lim Z.W."/>
            <person name="Tay B.H."/>
            <person name="Tohari S."/>
            <person name="Kong K.W."/>
            <person name="Ho S."/>
            <person name="Lorente-Galdos B."/>
            <person name="Quilez J."/>
            <person name="Marques-Bonet T."/>
            <person name="Raney B.J."/>
            <person name="Ingham P.W."/>
            <person name="Tay A."/>
            <person name="Hillier L.W."/>
            <person name="Minx P."/>
            <person name="Boehm T."/>
            <person name="Wilson R.K."/>
            <person name="Brenner S."/>
            <person name="Warren W.C."/>
        </authorList>
    </citation>
    <scope>NUCLEOTIDE SEQUENCE [LARGE SCALE GENOMIC DNA]</scope>
</reference>
<sequence length="269" mass="29710">NLKQSHILLSGREDSIPFYKSKLWWCGIVVMGIGEIGNFVAYGFAPASLVAPLGCISIIASSVLSVMFLREMFRASDAIGTAVALLGTYLLITFAPDIHKDITANDIRRFIVNWEFLIYLLVETVLFCALLYLYERKGLKHIVIPLLISSLLASLTVISVKAVNGMLANSIKGNFQLQHPIFYVMLILLLASCISQAQYLNEAIQLYGSMNVVPMNFVFSTVSAILAGMIPHPPLSGQCEKPLGVRTTVWQEYRRSSSFNSAVLNSKNL</sequence>
<evidence type="ECO:0000256" key="5">
    <source>
        <dbReference type="ARBA" id="ARBA00023136"/>
    </source>
</evidence>
<dbReference type="STRING" id="7868.ENSCMIP00000004685"/>
<evidence type="ECO:0000313" key="7">
    <source>
        <dbReference type="Ensembl" id="ENSCMIP00000004685.1"/>
    </source>
</evidence>
<evidence type="ECO:0000256" key="3">
    <source>
        <dbReference type="ARBA" id="ARBA00022692"/>
    </source>
</evidence>
<feature type="transmembrane region" description="Helical" evidence="6">
    <location>
        <begin position="116"/>
        <end position="134"/>
    </location>
</feature>
<feature type="transmembrane region" description="Helical" evidence="6">
    <location>
        <begin position="180"/>
        <end position="200"/>
    </location>
</feature>
<dbReference type="Ensembl" id="ENSCMIT00000004861.1">
    <property type="protein sequence ID" value="ENSCMIP00000004685.1"/>
    <property type="gene ID" value="ENSCMIG00000002786.1"/>
</dbReference>
<dbReference type="InParanoid" id="A0A4W3GP15"/>
<keyword evidence="5 6" id="KW-0472">Membrane</keyword>
<keyword evidence="8" id="KW-1185">Reference proteome</keyword>
<accession>A0A4W3GP15</accession>
<dbReference type="PANTHER" id="PTHR12570:SF65">
    <property type="entry name" value="MAGNESIUM TRANSPORTER NIPA9-RELATED"/>
    <property type="match status" value="1"/>
</dbReference>
<dbReference type="GO" id="GO:0016020">
    <property type="term" value="C:membrane"/>
    <property type="evidence" value="ECO:0007669"/>
    <property type="project" value="UniProtKB-SubCell"/>
</dbReference>
<dbReference type="GO" id="GO:0015095">
    <property type="term" value="F:magnesium ion transmembrane transporter activity"/>
    <property type="evidence" value="ECO:0007669"/>
    <property type="project" value="InterPro"/>
</dbReference>
<evidence type="ECO:0000256" key="4">
    <source>
        <dbReference type="ARBA" id="ARBA00022989"/>
    </source>
</evidence>
<feature type="transmembrane region" description="Helical" evidence="6">
    <location>
        <begin position="78"/>
        <end position="96"/>
    </location>
</feature>